<feature type="transmembrane region" description="Helical" evidence="1">
    <location>
        <begin position="12"/>
        <end position="30"/>
    </location>
</feature>
<keyword evidence="1" id="KW-1133">Transmembrane helix</keyword>
<sequence length="181" mass="19149">MGQRRRTARDAANAAVALGGGGALLLWPAFLNGYPLVFVDTASFLHQTAAVPPVWDKPVVYGPLLHAFHWRLSLWPAAAAQALLLSWLLWRTGRMLRGRADADGHLLLVAALSAGTAAPWFASLLMPDALAPALVLAVALLGWGDPRPFERFGLLLVATLAAAAHLAHLPLLGALLLPLAV</sequence>
<keyword evidence="1" id="KW-0472">Membrane</keyword>
<dbReference type="EMBL" id="CADCTG010000231">
    <property type="protein sequence ID" value="CAA9269401.1"/>
    <property type="molecule type" value="Genomic_DNA"/>
</dbReference>
<dbReference type="AlphaFoldDB" id="A0A6J4J5G7"/>
<feature type="transmembrane region" description="Helical" evidence="1">
    <location>
        <begin position="152"/>
        <end position="177"/>
    </location>
</feature>
<feature type="non-terminal residue" evidence="2">
    <location>
        <position position="181"/>
    </location>
</feature>
<protein>
    <recommendedName>
        <fullName evidence="3">Glycosyltransferase RgtA/B/C/D-like domain-containing protein</fullName>
    </recommendedName>
</protein>
<organism evidence="2">
    <name type="scientific">uncultured Acetobacteraceae bacterium</name>
    <dbReference type="NCBI Taxonomy" id="169975"/>
    <lineage>
        <taxon>Bacteria</taxon>
        <taxon>Pseudomonadati</taxon>
        <taxon>Pseudomonadota</taxon>
        <taxon>Alphaproteobacteria</taxon>
        <taxon>Acetobacterales</taxon>
        <taxon>Acetobacteraceae</taxon>
        <taxon>environmental samples</taxon>
    </lineage>
</organism>
<accession>A0A6J4J5G7</accession>
<feature type="transmembrane region" description="Helical" evidence="1">
    <location>
        <begin position="72"/>
        <end position="90"/>
    </location>
</feature>
<evidence type="ECO:0008006" key="3">
    <source>
        <dbReference type="Google" id="ProtNLM"/>
    </source>
</evidence>
<proteinExistence type="predicted"/>
<keyword evidence="1" id="KW-0812">Transmembrane</keyword>
<evidence type="ECO:0000313" key="2">
    <source>
        <dbReference type="EMBL" id="CAA9269401.1"/>
    </source>
</evidence>
<name>A0A6J4J5G7_9PROT</name>
<feature type="transmembrane region" description="Helical" evidence="1">
    <location>
        <begin position="129"/>
        <end position="145"/>
    </location>
</feature>
<reference evidence="2" key="1">
    <citation type="submission" date="2020-02" db="EMBL/GenBank/DDBJ databases">
        <authorList>
            <person name="Meier V. D."/>
        </authorList>
    </citation>
    <scope>NUCLEOTIDE SEQUENCE</scope>
    <source>
        <strain evidence="2">AVDCRST_MAG08</strain>
    </source>
</reference>
<gene>
    <name evidence="2" type="ORF">AVDCRST_MAG08-3110</name>
</gene>
<evidence type="ECO:0000256" key="1">
    <source>
        <dbReference type="SAM" id="Phobius"/>
    </source>
</evidence>